<accession>A0A8S5SCE1</accession>
<sequence length="87" mass="10112">MTTESILRSLTTPGTKNKLQFPRELREQFERDCGFTDEELKIFRLRAKGMSILQISFAMQTDTELYGTEKVERRIRAIKDKIAAAIE</sequence>
<proteinExistence type="predicted"/>
<protein>
    <submittedName>
        <fullName evidence="1">Response regulator</fullName>
    </submittedName>
</protein>
<organism evidence="1">
    <name type="scientific">Siphoviridae sp. ctrCv3</name>
    <dbReference type="NCBI Taxonomy" id="2827954"/>
    <lineage>
        <taxon>Viruses</taxon>
        <taxon>Duplodnaviria</taxon>
        <taxon>Heunggongvirae</taxon>
        <taxon>Uroviricota</taxon>
        <taxon>Caudoviricetes</taxon>
    </lineage>
</organism>
<dbReference type="EMBL" id="BK032572">
    <property type="protein sequence ID" value="DAF48708.1"/>
    <property type="molecule type" value="Genomic_DNA"/>
</dbReference>
<evidence type="ECO:0000313" key="1">
    <source>
        <dbReference type="EMBL" id="DAF48708.1"/>
    </source>
</evidence>
<name>A0A8S5SCE1_9CAUD</name>
<reference evidence="1" key="1">
    <citation type="journal article" date="2021" name="Proc. Natl. Acad. Sci. U.S.A.">
        <title>A Catalog of Tens of Thousands of Viruses from Human Metagenomes Reveals Hidden Associations with Chronic Diseases.</title>
        <authorList>
            <person name="Tisza M.J."/>
            <person name="Buck C.B."/>
        </authorList>
    </citation>
    <scope>NUCLEOTIDE SEQUENCE</scope>
    <source>
        <strain evidence="1">CtrCv3</strain>
    </source>
</reference>